<gene>
    <name evidence="3" type="ORF">EV356DRAFT_453058</name>
</gene>
<dbReference type="AlphaFoldDB" id="A0A6A6GZ21"/>
<proteinExistence type="predicted"/>
<dbReference type="PANTHER" id="PTHR47435">
    <property type="entry name" value="KELCH REPEAT PROTEIN (AFU_ORTHOLOGUE AFUA_5G12780)"/>
    <property type="match status" value="1"/>
</dbReference>
<evidence type="ECO:0000256" key="1">
    <source>
        <dbReference type="ARBA" id="ARBA00022737"/>
    </source>
</evidence>
<dbReference type="Pfam" id="PF24681">
    <property type="entry name" value="Kelch_KLHDC2_KLHL20_DRC7"/>
    <property type="match status" value="1"/>
</dbReference>
<dbReference type="Proteomes" id="UP000800092">
    <property type="component" value="Unassembled WGS sequence"/>
</dbReference>
<dbReference type="Gene3D" id="2.120.10.80">
    <property type="entry name" value="Kelch-type beta propeller"/>
    <property type="match status" value="1"/>
</dbReference>
<dbReference type="OrthoDB" id="10250130at2759"/>
<sequence length="335" mass="36519">MGRKRLRGTWTQLSLEILPVSSQTIASPEEGTAIVFSGELKPREPVQSDVHFIRLPSSVQDNTSAVYQRIARDNASPSPRVGAASAASNGKVYLVSGRAGKEFKPIDSTIHEFDGTSWHTVVPADRSPVPQPRSYHVMTAAAGHLFLHAGCAADGGRYNDLWAFDLTTKMWKELANAPGKERGGTSLIASRDETKLFRIGGFDGKQEIGGIIDIYDISQNSWTSINYANGPIARSVAVLTAVLVGERQYLVYAFGEADPSKIGHEGAGKFLKDTWVFDIEKSDWSELDCSDEHKPSARGWLGAVACADDTVLIQGGLNEDNNRLGDWWLLKLNTT</sequence>
<name>A0A6A6GZ21_VIRVR</name>
<reference evidence="3" key="1">
    <citation type="journal article" date="2020" name="Stud. Mycol.">
        <title>101 Dothideomycetes genomes: a test case for predicting lifestyles and emergence of pathogens.</title>
        <authorList>
            <person name="Haridas S."/>
            <person name="Albert R."/>
            <person name="Binder M."/>
            <person name="Bloem J."/>
            <person name="Labutti K."/>
            <person name="Salamov A."/>
            <person name="Andreopoulos B."/>
            <person name="Baker S."/>
            <person name="Barry K."/>
            <person name="Bills G."/>
            <person name="Bluhm B."/>
            <person name="Cannon C."/>
            <person name="Castanera R."/>
            <person name="Culley D."/>
            <person name="Daum C."/>
            <person name="Ezra D."/>
            <person name="Gonzalez J."/>
            <person name="Henrissat B."/>
            <person name="Kuo A."/>
            <person name="Liang C."/>
            <person name="Lipzen A."/>
            <person name="Lutzoni F."/>
            <person name="Magnuson J."/>
            <person name="Mondo S."/>
            <person name="Nolan M."/>
            <person name="Ohm R."/>
            <person name="Pangilinan J."/>
            <person name="Park H.-J."/>
            <person name="Ramirez L."/>
            <person name="Alfaro M."/>
            <person name="Sun H."/>
            <person name="Tritt A."/>
            <person name="Yoshinaga Y."/>
            <person name="Zwiers L.-H."/>
            <person name="Turgeon B."/>
            <person name="Goodwin S."/>
            <person name="Spatafora J."/>
            <person name="Crous P."/>
            <person name="Grigoriev I."/>
        </authorList>
    </citation>
    <scope>NUCLEOTIDE SEQUENCE</scope>
    <source>
        <strain evidence="3">Tuck. ex Michener</strain>
    </source>
</reference>
<evidence type="ECO:0000256" key="2">
    <source>
        <dbReference type="ARBA" id="ARBA00023004"/>
    </source>
</evidence>
<dbReference type="SUPFAM" id="SSF117281">
    <property type="entry name" value="Kelch motif"/>
    <property type="match status" value="1"/>
</dbReference>
<dbReference type="PANTHER" id="PTHR47435:SF4">
    <property type="entry name" value="KELCH REPEAT PROTEIN (AFU_ORTHOLOGUE AFUA_5G12780)"/>
    <property type="match status" value="1"/>
</dbReference>
<evidence type="ECO:0000313" key="4">
    <source>
        <dbReference type="Proteomes" id="UP000800092"/>
    </source>
</evidence>
<keyword evidence="1" id="KW-0677">Repeat</keyword>
<protein>
    <submittedName>
        <fullName evidence="3">Kelch repeat protein</fullName>
    </submittedName>
</protein>
<dbReference type="GO" id="GO:0019760">
    <property type="term" value="P:glucosinolate metabolic process"/>
    <property type="evidence" value="ECO:0007669"/>
    <property type="project" value="UniProtKB-ARBA"/>
</dbReference>
<organism evidence="3 4">
    <name type="scientific">Viridothelium virens</name>
    <name type="common">Speckled blister lichen</name>
    <name type="synonym">Trypethelium virens</name>
    <dbReference type="NCBI Taxonomy" id="1048519"/>
    <lineage>
        <taxon>Eukaryota</taxon>
        <taxon>Fungi</taxon>
        <taxon>Dikarya</taxon>
        <taxon>Ascomycota</taxon>
        <taxon>Pezizomycotina</taxon>
        <taxon>Dothideomycetes</taxon>
        <taxon>Dothideomycetes incertae sedis</taxon>
        <taxon>Trypetheliales</taxon>
        <taxon>Trypetheliaceae</taxon>
        <taxon>Viridothelium</taxon>
    </lineage>
</organism>
<evidence type="ECO:0000313" key="3">
    <source>
        <dbReference type="EMBL" id="KAF2230889.1"/>
    </source>
</evidence>
<keyword evidence="2" id="KW-0408">Iron</keyword>
<dbReference type="EMBL" id="ML991834">
    <property type="protein sequence ID" value="KAF2230889.1"/>
    <property type="molecule type" value="Genomic_DNA"/>
</dbReference>
<dbReference type="InterPro" id="IPR015915">
    <property type="entry name" value="Kelch-typ_b-propeller"/>
</dbReference>
<accession>A0A6A6GZ21</accession>
<keyword evidence="4" id="KW-1185">Reference proteome</keyword>